<accession>A0A1T4VBL5</accession>
<organism evidence="1 2">
    <name type="scientific">Succinivibrio dextrinosolvens DSM 3072</name>
    <dbReference type="NCBI Taxonomy" id="1123324"/>
    <lineage>
        <taxon>Bacteria</taxon>
        <taxon>Pseudomonadati</taxon>
        <taxon>Pseudomonadota</taxon>
        <taxon>Gammaproteobacteria</taxon>
        <taxon>Aeromonadales</taxon>
        <taxon>Succinivibrionaceae</taxon>
        <taxon>Succinivibrio</taxon>
    </lineage>
</organism>
<dbReference type="EMBL" id="FUXX01000016">
    <property type="protein sequence ID" value="SKA61891.1"/>
    <property type="molecule type" value="Genomic_DNA"/>
</dbReference>
<sequence length="108" mass="12646">MELQEIIKKITETEASISKELEKDNLELAQEYLNRSHELLKELVKIKDSLTDENLNMAKEFASAYAEHIKEQVKILAVEQAKISDEFKKVRKQHQVSNKYAKIQKIPY</sequence>
<name>A0A1T4VBL5_9GAMM</name>
<gene>
    <name evidence="1" type="ORF">SAMN02745213_01166</name>
</gene>
<protein>
    <submittedName>
        <fullName evidence="1">Uncharacterized protein</fullName>
    </submittedName>
</protein>
<keyword evidence="2" id="KW-1185">Reference proteome</keyword>
<dbReference type="Proteomes" id="UP000242432">
    <property type="component" value="Unassembled WGS sequence"/>
</dbReference>
<proteinExistence type="predicted"/>
<evidence type="ECO:0000313" key="2">
    <source>
        <dbReference type="Proteomes" id="UP000242432"/>
    </source>
</evidence>
<evidence type="ECO:0000313" key="1">
    <source>
        <dbReference type="EMBL" id="SKA61891.1"/>
    </source>
</evidence>
<reference evidence="2" key="1">
    <citation type="submission" date="2017-02" db="EMBL/GenBank/DDBJ databases">
        <authorList>
            <person name="Varghese N."/>
            <person name="Submissions S."/>
        </authorList>
    </citation>
    <scope>NUCLEOTIDE SEQUENCE [LARGE SCALE GENOMIC DNA]</scope>
    <source>
        <strain evidence="2">DSM 3072</strain>
    </source>
</reference>
<dbReference type="AlphaFoldDB" id="A0A1T4VBL5"/>
<dbReference type="RefSeq" id="WP_078928657.1">
    <property type="nucleotide sequence ID" value="NZ_FUXX01000016.1"/>
</dbReference>